<feature type="transmembrane region" description="Helical" evidence="3">
    <location>
        <begin position="252"/>
        <end position="269"/>
    </location>
</feature>
<dbReference type="STRING" id="33528.ENSGAFP00000024695"/>
<dbReference type="PANTHER" id="PTHR11689">
    <property type="entry name" value="CHLORIDE CHANNEL PROTEIN CLC FAMILY MEMBER"/>
    <property type="match status" value="1"/>
</dbReference>
<dbReference type="InterPro" id="IPR002248">
    <property type="entry name" value="Cl_channel-6"/>
</dbReference>
<dbReference type="PANTHER" id="PTHR11689:SF158">
    <property type="entry name" value="H(+)_CL(-) EXCHANGE TRANSPORTER 6"/>
    <property type="match status" value="1"/>
</dbReference>
<reference evidence="4 5" key="1">
    <citation type="journal article" date="2018" name="G3 (Bethesda)">
        <title>A High-Quality Reference Genome for the Invasive Mosquitofish Gambusia affinis Using a Chicago Library.</title>
        <authorList>
            <person name="Hoffberg S.L."/>
            <person name="Troendle N.J."/>
            <person name="Glenn T.C."/>
            <person name="Mahmud O."/>
            <person name="Louha S."/>
            <person name="Chalopin D."/>
            <person name="Bennetzen J.L."/>
            <person name="Mauricio R."/>
        </authorList>
    </citation>
    <scope>NUCLEOTIDE SEQUENCE [LARGE SCALE GENOMIC DNA]</scope>
    <source>
        <strain evidence="4">NE01/NJP1002.9</strain>
        <tissue evidence="4">Muscle</tissue>
    </source>
</reference>
<proteinExistence type="predicted"/>
<keyword evidence="3" id="KW-0472">Membrane</keyword>
<comment type="caution">
    <text evidence="4">The sequence shown here is derived from an EMBL/GenBank/DDBJ whole genome shotgun (WGS) entry which is preliminary data.</text>
</comment>
<keyword evidence="5" id="KW-1185">Reference proteome</keyword>
<dbReference type="GO" id="GO:0005765">
    <property type="term" value="C:lysosomal membrane"/>
    <property type="evidence" value="ECO:0007669"/>
    <property type="project" value="TreeGrafter"/>
</dbReference>
<dbReference type="AlphaFoldDB" id="A0A315VX86"/>
<organism evidence="4 5">
    <name type="scientific">Gambusia affinis</name>
    <name type="common">Western mosquitofish</name>
    <name type="synonym">Heterandria affinis</name>
    <dbReference type="NCBI Taxonomy" id="33528"/>
    <lineage>
        <taxon>Eukaryota</taxon>
        <taxon>Metazoa</taxon>
        <taxon>Chordata</taxon>
        <taxon>Craniata</taxon>
        <taxon>Vertebrata</taxon>
        <taxon>Euteleostomi</taxon>
        <taxon>Actinopterygii</taxon>
        <taxon>Neopterygii</taxon>
        <taxon>Teleostei</taxon>
        <taxon>Neoteleostei</taxon>
        <taxon>Acanthomorphata</taxon>
        <taxon>Ovalentaria</taxon>
        <taxon>Atherinomorphae</taxon>
        <taxon>Cyprinodontiformes</taxon>
        <taxon>Poeciliidae</taxon>
        <taxon>Poeciliinae</taxon>
        <taxon>Gambusia</taxon>
    </lineage>
</organism>
<dbReference type="InterPro" id="IPR014743">
    <property type="entry name" value="Cl-channel_core"/>
</dbReference>
<sequence>DLPIRLVLPAQSDLSFHCLVLQLLLELKNNNQTTAYRDSYLLQQVFQDCRVIQIQSRVSHQLHLHCVTEGETRTPEELVRTAGVQAVKAGFGGAFPGSDPVPLSSSRSLFSAPPCCCCCCTSGQPEMFSFSPERIRFSSRLSTILGEIRDEEDEILPRKDYESLDYDRCINEPYVEVLEGMDNKKARKYEAVRWVIVFVIGVTVGLLGLFVDFFVHLFTKIKFSVEVLLNCRLPAIEKCTDRGCLSLSLLELLTFNMLFVFIASVLVLIEVRFHSNRVLVGTYQQPRR</sequence>
<name>A0A315VX86_GAMAF</name>
<dbReference type="Proteomes" id="UP000250572">
    <property type="component" value="Unassembled WGS sequence"/>
</dbReference>
<dbReference type="GO" id="GO:0005247">
    <property type="term" value="F:voltage-gated chloride channel activity"/>
    <property type="evidence" value="ECO:0007669"/>
    <property type="project" value="InterPro"/>
</dbReference>
<accession>A0A315VX86</accession>
<evidence type="ECO:0000313" key="5">
    <source>
        <dbReference type="Proteomes" id="UP000250572"/>
    </source>
</evidence>
<evidence type="ECO:0000256" key="1">
    <source>
        <dbReference type="ARBA" id="ARBA00022737"/>
    </source>
</evidence>
<feature type="transmembrane region" description="Helical" evidence="3">
    <location>
        <begin position="194"/>
        <end position="218"/>
    </location>
</feature>
<dbReference type="SUPFAM" id="SSF81340">
    <property type="entry name" value="Clc chloride channel"/>
    <property type="match status" value="1"/>
</dbReference>
<gene>
    <name evidence="4" type="ORF">CCH79_00020662</name>
</gene>
<dbReference type="PRINTS" id="PR01117">
    <property type="entry name" value="CLCHANNEL6"/>
</dbReference>
<feature type="non-terminal residue" evidence="4">
    <location>
        <position position="288"/>
    </location>
</feature>
<protein>
    <submittedName>
        <fullName evidence="4">Uncharacterized protein</fullName>
    </submittedName>
</protein>
<feature type="non-terminal residue" evidence="4">
    <location>
        <position position="1"/>
    </location>
</feature>
<evidence type="ECO:0000313" key="4">
    <source>
        <dbReference type="EMBL" id="PWA27052.1"/>
    </source>
</evidence>
<keyword evidence="1" id="KW-0677">Repeat</keyword>
<evidence type="ECO:0000256" key="3">
    <source>
        <dbReference type="SAM" id="Phobius"/>
    </source>
</evidence>
<keyword evidence="3" id="KW-0812">Transmembrane</keyword>
<keyword evidence="3" id="KW-1133">Transmembrane helix</keyword>
<dbReference type="EMBL" id="NHOQ01001103">
    <property type="protein sequence ID" value="PWA27052.1"/>
    <property type="molecule type" value="Genomic_DNA"/>
</dbReference>
<keyword evidence="2" id="KW-0129">CBS domain</keyword>
<dbReference type="InterPro" id="IPR051280">
    <property type="entry name" value="Cl-channel/antiporter"/>
</dbReference>
<evidence type="ECO:0000256" key="2">
    <source>
        <dbReference type="ARBA" id="ARBA00023122"/>
    </source>
</evidence>